<protein>
    <submittedName>
        <fullName evidence="2">Uncharacterized protein</fullName>
    </submittedName>
</protein>
<keyword evidence="3" id="KW-1185">Reference proteome</keyword>
<sequence>MDTDFTTSARMLIASLTLIMTIIFVCGPSQMMKNASDDMFLVRTEKSFVLTAGPIVELNFETCSSIIKSSFSYAAAFRSVYTS</sequence>
<keyword evidence="1" id="KW-1133">Transmembrane helix</keyword>
<comment type="caution">
    <text evidence="2">The sequence shown here is derived from an EMBL/GenBank/DDBJ whole genome shotgun (WGS) entry which is preliminary data.</text>
</comment>
<feature type="transmembrane region" description="Helical" evidence="1">
    <location>
        <begin position="12"/>
        <end position="31"/>
    </location>
</feature>
<accession>A0ABD2W7J8</accession>
<reference evidence="2 3" key="1">
    <citation type="journal article" date="2024" name="bioRxiv">
        <title>A reference genome for Trichogramma kaykai: A tiny desert-dwelling parasitoid wasp with competing sex-ratio distorters.</title>
        <authorList>
            <person name="Culotta J."/>
            <person name="Lindsey A.R."/>
        </authorList>
    </citation>
    <scope>NUCLEOTIDE SEQUENCE [LARGE SCALE GENOMIC DNA]</scope>
    <source>
        <strain evidence="2 3">KSX58</strain>
    </source>
</reference>
<keyword evidence="1" id="KW-0472">Membrane</keyword>
<gene>
    <name evidence="2" type="ORF">TKK_016318</name>
</gene>
<organism evidence="2 3">
    <name type="scientific">Trichogramma kaykai</name>
    <dbReference type="NCBI Taxonomy" id="54128"/>
    <lineage>
        <taxon>Eukaryota</taxon>
        <taxon>Metazoa</taxon>
        <taxon>Ecdysozoa</taxon>
        <taxon>Arthropoda</taxon>
        <taxon>Hexapoda</taxon>
        <taxon>Insecta</taxon>
        <taxon>Pterygota</taxon>
        <taxon>Neoptera</taxon>
        <taxon>Endopterygota</taxon>
        <taxon>Hymenoptera</taxon>
        <taxon>Apocrita</taxon>
        <taxon>Proctotrupomorpha</taxon>
        <taxon>Chalcidoidea</taxon>
        <taxon>Trichogrammatidae</taxon>
        <taxon>Trichogramma</taxon>
    </lineage>
</organism>
<proteinExistence type="predicted"/>
<evidence type="ECO:0000313" key="2">
    <source>
        <dbReference type="EMBL" id="KAL3388601.1"/>
    </source>
</evidence>
<dbReference type="AlphaFoldDB" id="A0ABD2W7J8"/>
<dbReference type="EMBL" id="JBJJXI010000129">
    <property type="protein sequence ID" value="KAL3388601.1"/>
    <property type="molecule type" value="Genomic_DNA"/>
</dbReference>
<dbReference type="Proteomes" id="UP001627154">
    <property type="component" value="Unassembled WGS sequence"/>
</dbReference>
<evidence type="ECO:0000313" key="3">
    <source>
        <dbReference type="Proteomes" id="UP001627154"/>
    </source>
</evidence>
<keyword evidence="1" id="KW-0812">Transmembrane</keyword>
<evidence type="ECO:0000256" key="1">
    <source>
        <dbReference type="SAM" id="Phobius"/>
    </source>
</evidence>
<name>A0ABD2W7J8_9HYME</name>